<dbReference type="PANTHER" id="PTHR31917:SF3">
    <property type="entry name" value="BROMO ADJACENT-LIKE DOMAIN PROTEIN"/>
    <property type="match status" value="1"/>
</dbReference>
<dbReference type="AlphaFoldDB" id="A0A9N7MVJ7"/>
<reference evidence="3" key="1">
    <citation type="submission" date="2019-12" db="EMBL/GenBank/DDBJ databases">
        <authorList>
            <person name="Scholes J."/>
        </authorList>
    </citation>
    <scope>NUCLEOTIDE SEQUENCE</scope>
</reference>
<name>A0A9N7MVJ7_STRHE</name>
<proteinExistence type="predicted"/>
<dbReference type="EMBL" id="CACSLK010012531">
    <property type="protein sequence ID" value="CAA0815430.1"/>
    <property type="molecule type" value="Genomic_DNA"/>
</dbReference>
<evidence type="ECO:0000259" key="2">
    <source>
        <dbReference type="PROSITE" id="PS51038"/>
    </source>
</evidence>
<dbReference type="InterPro" id="IPR014002">
    <property type="entry name" value="Agenet_dom_plant"/>
</dbReference>
<dbReference type="OrthoDB" id="1883212at2759"/>
<dbReference type="Pfam" id="PF05641">
    <property type="entry name" value="Agenet"/>
    <property type="match status" value="1"/>
</dbReference>
<keyword evidence="4" id="KW-1185">Reference proteome</keyword>
<dbReference type="PANTHER" id="PTHR31917">
    <property type="entry name" value="AGENET DOMAIN-CONTAINING PROTEIN-RELATED"/>
    <property type="match status" value="1"/>
</dbReference>
<evidence type="ECO:0000256" key="1">
    <source>
        <dbReference type="SAM" id="MobiDB-lite"/>
    </source>
</evidence>
<feature type="compositionally biased region" description="Low complexity" evidence="1">
    <location>
        <begin position="409"/>
        <end position="424"/>
    </location>
</feature>
<feature type="region of interest" description="Disordered" evidence="1">
    <location>
        <begin position="407"/>
        <end position="444"/>
    </location>
</feature>
<dbReference type="Gene3D" id="2.30.30.490">
    <property type="match status" value="1"/>
</dbReference>
<evidence type="ECO:0000313" key="3">
    <source>
        <dbReference type="EMBL" id="CAA0815430.1"/>
    </source>
</evidence>
<dbReference type="InterPro" id="IPR001025">
    <property type="entry name" value="BAH_dom"/>
</dbReference>
<accession>A0A9N7MVJ7</accession>
<feature type="domain" description="BAH" evidence="2">
    <location>
        <begin position="54"/>
        <end position="167"/>
    </location>
</feature>
<organism evidence="3 4">
    <name type="scientific">Striga hermonthica</name>
    <name type="common">Purple witchweed</name>
    <name type="synonym">Buchnera hermonthica</name>
    <dbReference type="NCBI Taxonomy" id="68872"/>
    <lineage>
        <taxon>Eukaryota</taxon>
        <taxon>Viridiplantae</taxon>
        <taxon>Streptophyta</taxon>
        <taxon>Embryophyta</taxon>
        <taxon>Tracheophyta</taxon>
        <taxon>Spermatophyta</taxon>
        <taxon>Magnoliopsida</taxon>
        <taxon>eudicotyledons</taxon>
        <taxon>Gunneridae</taxon>
        <taxon>Pentapetalae</taxon>
        <taxon>asterids</taxon>
        <taxon>lamiids</taxon>
        <taxon>Lamiales</taxon>
        <taxon>Orobanchaceae</taxon>
        <taxon>Buchnereae</taxon>
        <taxon>Striga</taxon>
    </lineage>
</organism>
<dbReference type="InterPro" id="IPR008395">
    <property type="entry name" value="Agenet-like_dom"/>
</dbReference>
<protein>
    <submittedName>
        <fullName evidence="3">Agenet domain-containing protein / bromo-adjacent homology (BAH) domain-containing protein</fullName>
    </submittedName>
</protein>
<dbReference type="GO" id="GO:0003682">
    <property type="term" value="F:chromatin binding"/>
    <property type="evidence" value="ECO:0007669"/>
    <property type="project" value="InterPro"/>
</dbReference>
<dbReference type="PROSITE" id="PS51038">
    <property type="entry name" value="BAH"/>
    <property type="match status" value="1"/>
</dbReference>
<dbReference type="Proteomes" id="UP001153555">
    <property type="component" value="Unassembled WGS sequence"/>
</dbReference>
<dbReference type="SMART" id="SM00743">
    <property type="entry name" value="Agenet"/>
    <property type="match status" value="1"/>
</dbReference>
<gene>
    <name evidence="3" type="ORF">SHERM_15454</name>
</gene>
<dbReference type="InterPro" id="IPR043151">
    <property type="entry name" value="BAH_sf"/>
</dbReference>
<evidence type="ECO:0000313" key="4">
    <source>
        <dbReference type="Proteomes" id="UP001153555"/>
    </source>
</evidence>
<sequence>MNNFFLLIFETIASLQIKFKIQKSTQNQDIVWTGESWFCSNQVKHYPACSKGSTYIPVHSFVWILDDGKKSFPAYVEDFFEDCRGQKMVKLRPFLSASEVEPLVPGLNPHSREVFITPSRLEISARHVKGPAEVLTPKHFLQHSSAESLVSYREFVNNRVRPFALNELSGYADQPAVSSREEEIMGIVYGLPAAGGPHDTVMWLKRGETVKKRLKKAKKVEVESESFPKVGENVEILCQDKGVKGCWFRCKVLSMLPKCLRVMHCDVSNVDGSGQLEDWVPKARVAYPDVLEMRCEGRLTVRPWPHWNSSDLAAEVGTAVDVWWYSGWWEAVVTGIDTSEQPKIQVYLPGEQKFLFFERKDVRASKDWVGEQWVDVKPKLDILSFLNSHLNPLPKVKLPQFTYSGGVGRSENGSKSELSSSSGLNRKKKQRHDRDANDNSIIAE</sequence>
<comment type="caution">
    <text evidence="3">The sequence shown here is derived from an EMBL/GenBank/DDBJ whole genome shotgun (WGS) entry which is preliminary data.</text>
</comment>